<feature type="signal peptide" evidence="1">
    <location>
        <begin position="1"/>
        <end position="24"/>
    </location>
</feature>
<evidence type="ECO:0000259" key="2">
    <source>
        <dbReference type="Pfam" id="PF16409"/>
    </source>
</evidence>
<dbReference type="Proteomes" id="UP000817854">
    <property type="component" value="Unassembled WGS sequence"/>
</dbReference>
<dbReference type="PROSITE" id="PS51257">
    <property type="entry name" value="PROKAR_LIPOPROTEIN"/>
    <property type="match status" value="1"/>
</dbReference>
<name>A0ABX0IQZ5_9FLAO</name>
<dbReference type="Pfam" id="PF16409">
    <property type="entry name" value="DUF5017"/>
    <property type="match status" value="1"/>
</dbReference>
<dbReference type="NCBIfam" id="NF038128">
    <property type="entry name" value="choice_anch_J"/>
    <property type="match status" value="1"/>
</dbReference>
<organism evidence="3 4">
    <name type="scientific">Flavobacterium jejuense</name>
    <dbReference type="NCBI Taxonomy" id="1544455"/>
    <lineage>
        <taxon>Bacteria</taxon>
        <taxon>Pseudomonadati</taxon>
        <taxon>Bacteroidota</taxon>
        <taxon>Flavobacteriia</taxon>
        <taxon>Flavobacteriales</taxon>
        <taxon>Flavobacteriaceae</taxon>
        <taxon>Flavobacterium</taxon>
    </lineage>
</organism>
<evidence type="ECO:0000313" key="3">
    <source>
        <dbReference type="EMBL" id="NHN25495.1"/>
    </source>
</evidence>
<evidence type="ECO:0000256" key="1">
    <source>
        <dbReference type="SAM" id="SignalP"/>
    </source>
</evidence>
<proteinExistence type="predicted"/>
<protein>
    <submittedName>
        <fullName evidence="3">DUF5017 domain-containing protein</fullName>
    </submittedName>
</protein>
<comment type="caution">
    <text evidence="3">The sequence shown here is derived from an EMBL/GenBank/DDBJ whole genome shotgun (WGS) entry which is preliminary data.</text>
</comment>
<evidence type="ECO:0000313" key="4">
    <source>
        <dbReference type="Proteomes" id="UP000817854"/>
    </source>
</evidence>
<accession>A0ABX0IQZ5</accession>
<dbReference type="EMBL" id="VEVQ02000004">
    <property type="protein sequence ID" value="NHN25495.1"/>
    <property type="molecule type" value="Genomic_DNA"/>
</dbReference>
<dbReference type="RefSeq" id="WP_165928876.1">
    <property type="nucleotide sequence ID" value="NZ_VEVQ02000004.1"/>
</dbReference>
<dbReference type="InterPro" id="IPR032185">
    <property type="entry name" value="DUF5017"/>
</dbReference>
<reference evidence="4" key="1">
    <citation type="submission" date="2019-05" db="EMBL/GenBank/DDBJ databases">
        <title>Flavobacterium profundi sp. nov., isolated from a deep-sea seamount.</title>
        <authorList>
            <person name="Zhang D.-C."/>
        </authorList>
    </citation>
    <scope>NUCLEOTIDE SEQUENCE [LARGE SCALE GENOMIC DNA]</scope>
    <source>
        <strain evidence="4">EC11</strain>
    </source>
</reference>
<feature type="chain" id="PRO_5047307779" evidence="1">
    <location>
        <begin position="25"/>
        <end position="206"/>
    </location>
</feature>
<feature type="domain" description="DUF5017" evidence="2">
    <location>
        <begin position="81"/>
        <end position="195"/>
    </location>
</feature>
<reference evidence="3 4" key="2">
    <citation type="submission" date="2020-02" db="EMBL/GenBank/DDBJ databases">
        <title>Flavobacterium profundi sp. nov., isolated from a deep-sea seamount.</title>
        <authorList>
            <person name="Zhang D.-C."/>
        </authorList>
    </citation>
    <scope>NUCLEOTIDE SEQUENCE [LARGE SCALE GENOMIC DNA]</scope>
    <source>
        <strain evidence="3 4">EC11</strain>
    </source>
</reference>
<gene>
    <name evidence="3" type="ORF">FIA58_007380</name>
</gene>
<keyword evidence="4" id="KW-1185">Reference proteome</keyword>
<sequence>MKKVLKTVFLIIVTLGLTTSCVNDDDFVIPTVYDYLFNQSFSDIPVGSGSNEVAIALDGWVNVNLQNTGKLWHGRSFNSNNHAEFSSYYSNTGTNDKAWLITPKLNLTNSSGEILSFTTKYRYSNGDVLKVYISTDFDGSEANISTANWIELEITLPTTDDEVTNSGAIDLSSYESDNVRIAFVYTGSKAGITTTCQLDNIKISKN</sequence>
<dbReference type="Gene3D" id="2.60.120.200">
    <property type="match status" value="1"/>
</dbReference>
<keyword evidence="1" id="KW-0732">Signal</keyword>